<keyword evidence="3" id="KW-1185">Reference proteome</keyword>
<dbReference type="EMBL" id="CP053189">
    <property type="protein sequence ID" value="QJS11937.1"/>
    <property type="molecule type" value="Genomic_DNA"/>
</dbReference>
<feature type="compositionally biased region" description="Low complexity" evidence="1">
    <location>
        <begin position="21"/>
        <end position="37"/>
    </location>
</feature>
<dbReference type="Proteomes" id="UP000502641">
    <property type="component" value="Chromosome"/>
</dbReference>
<dbReference type="KEGG" id="sarg:HKX69_22610"/>
<reference evidence="2 3" key="1">
    <citation type="submission" date="2020-05" db="EMBL/GenBank/DDBJ databases">
        <authorList>
            <person name="Li K."/>
        </authorList>
    </citation>
    <scope>NUCLEOTIDE SEQUENCE [LARGE SCALE GENOMIC DNA]</scope>
    <source>
        <strain evidence="3">jing01</strain>
    </source>
</reference>
<organism evidence="2 3">
    <name type="scientific">Streptomyces argyrophylli</name>
    <dbReference type="NCBI Taxonomy" id="2726118"/>
    <lineage>
        <taxon>Bacteria</taxon>
        <taxon>Bacillati</taxon>
        <taxon>Actinomycetota</taxon>
        <taxon>Actinomycetes</taxon>
        <taxon>Kitasatosporales</taxon>
        <taxon>Streptomycetaceae</taxon>
        <taxon>Streptomyces</taxon>
    </lineage>
</organism>
<evidence type="ECO:0000313" key="3">
    <source>
        <dbReference type="Proteomes" id="UP000502641"/>
    </source>
</evidence>
<evidence type="ECO:0000313" key="2">
    <source>
        <dbReference type="EMBL" id="QJS11937.1"/>
    </source>
</evidence>
<feature type="region of interest" description="Disordered" evidence="1">
    <location>
        <begin position="1"/>
        <end position="44"/>
    </location>
</feature>
<gene>
    <name evidence="2" type="ORF">HKX69_22610</name>
</gene>
<evidence type="ECO:0000256" key="1">
    <source>
        <dbReference type="SAM" id="MobiDB-lite"/>
    </source>
</evidence>
<accession>A0A6M4PMU4</accession>
<dbReference type="AlphaFoldDB" id="A0A6M4PMU4"/>
<protein>
    <submittedName>
        <fullName evidence="2">Uncharacterized protein</fullName>
    </submittedName>
</protein>
<feature type="compositionally biased region" description="Pro residues" evidence="1">
    <location>
        <begin position="1"/>
        <end position="12"/>
    </location>
</feature>
<name>A0A6M4PMU4_9ACTN</name>
<proteinExistence type="predicted"/>
<sequence length="67" mass="7026">MRPSPAGPPHGEPIPRHPRVPARGVVRPPVRAPGRAAIGSRSSEGRCAMPVRAVILGGVRMTMGEVE</sequence>